<dbReference type="EMBL" id="JABXWD010000335">
    <property type="protein sequence ID" value="MBV6342761.1"/>
    <property type="molecule type" value="Genomic_DNA"/>
</dbReference>
<comment type="caution">
    <text evidence="9">The sequence shown here is derived from an EMBL/GenBank/DDBJ whole genome shotgun (WGS) entry which is preliminary data.</text>
</comment>
<name>A0ABS6S1R4_9BACT</name>
<reference evidence="9 10" key="1">
    <citation type="journal article" date="2020" name="J Geophys Res Biogeosci">
        <title>Magnetotaxis as an Adaptation to Enable Bacterial Shuttling of Microbial Sulfur and Sulfur Cycling Across Aquatic Oxic#Anoxic Interfaces.</title>
        <authorList>
            <person name="Li J."/>
            <person name="Liu P."/>
            <person name="Wang J."/>
            <person name="Roberts A.P."/>
            <person name="Pan Y."/>
        </authorList>
    </citation>
    <scope>NUCLEOTIDE SEQUENCE [LARGE SCALE GENOMIC DNA]</scope>
    <source>
        <strain evidence="9 10">MYR-1_YQ</strain>
    </source>
</reference>
<dbReference type="InterPro" id="IPR003423">
    <property type="entry name" value="OMP_efflux"/>
</dbReference>
<keyword evidence="5 8" id="KW-0812">Transmembrane</keyword>
<organism evidence="9 10">
    <name type="scientific">Candidatus Magnetobacterium casense</name>
    <dbReference type="NCBI Taxonomy" id="1455061"/>
    <lineage>
        <taxon>Bacteria</taxon>
        <taxon>Pseudomonadati</taxon>
        <taxon>Nitrospirota</taxon>
        <taxon>Thermodesulfovibrionia</taxon>
        <taxon>Thermodesulfovibrionales</taxon>
        <taxon>Candidatus Magnetobacteriaceae</taxon>
        <taxon>Candidatus Magnetobacterium</taxon>
    </lineage>
</organism>
<dbReference type="RefSeq" id="WP_218253375.1">
    <property type="nucleotide sequence ID" value="NZ_JABXWD010000335.1"/>
</dbReference>
<evidence type="ECO:0000256" key="4">
    <source>
        <dbReference type="ARBA" id="ARBA00022452"/>
    </source>
</evidence>
<dbReference type="Proteomes" id="UP001196980">
    <property type="component" value="Unassembled WGS sequence"/>
</dbReference>
<dbReference type="InterPro" id="IPR051906">
    <property type="entry name" value="TolC-like"/>
</dbReference>
<evidence type="ECO:0000256" key="6">
    <source>
        <dbReference type="ARBA" id="ARBA00023136"/>
    </source>
</evidence>
<sequence length="444" mass="48388">MKLTGVYILILTGMMLLTAPVCLLADAADRDSARRNDGGGTPVIAPGETLSLDRCIEIAIKNQPNITAASYAVMANQSKIAQALAGHYPQVDVSTAYSRYAPVSGGGPSGSYNQFTNTATVKQNIYDFGRIKTQADIQRLNTDASGSDLRSATVQVVYNVKQAYYTLLQTIKNLDIANETVGQFQQHLKQARGFYEVGEKAKFDVTKAEVDLSNAKLNRIKAENALQLARINLNNAMGLPYARDYLVEDNLVFQPYEVTLDGIIGQAFKNRADLQAIITKQEAARQTIELKKKDYYPTISGSANYTWGGESFPLNSGWNIGAQASISVFSGYLTKHQIQEAQSTLNVLKANEAALRQSIIVEVQQYYLQLMSAQEAISAAAMTVRQARENLDIANGRYAAGVGNPIEVTDADVSYGNANTAYVQAITDYKIAQANLEKAMGQTR</sequence>
<evidence type="ECO:0000256" key="2">
    <source>
        <dbReference type="ARBA" id="ARBA00007613"/>
    </source>
</evidence>
<comment type="similarity">
    <text evidence="2">Belongs to the outer membrane factor (OMF) (TC 1.B.17) family.</text>
</comment>
<evidence type="ECO:0000313" key="9">
    <source>
        <dbReference type="EMBL" id="MBV6342761.1"/>
    </source>
</evidence>
<proteinExistence type="inferred from homology"/>
<comment type="subcellular location">
    <subcellularLocation>
        <location evidence="1">Cell outer membrane</location>
    </subcellularLocation>
</comment>
<evidence type="ECO:0000256" key="3">
    <source>
        <dbReference type="ARBA" id="ARBA00022448"/>
    </source>
</evidence>
<dbReference type="Pfam" id="PF02321">
    <property type="entry name" value="OEP"/>
    <property type="match status" value="2"/>
</dbReference>
<dbReference type="PIRSF" id="PIRSF001892">
    <property type="entry name" value="CyaE"/>
    <property type="match status" value="1"/>
</dbReference>
<dbReference type="PANTHER" id="PTHR30026">
    <property type="entry name" value="OUTER MEMBRANE PROTEIN TOLC"/>
    <property type="match status" value="1"/>
</dbReference>
<protein>
    <submittedName>
        <fullName evidence="9">TolC family protein</fullName>
    </submittedName>
</protein>
<evidence type="ECO:0000256" key="8">
    <source>
        <dbReference type="SAM" id="Phobius"/>
    </source>
</evidence>
<evidence type="ECO:0000313" key="10">
    <source>
        <dbReference type="Proteomes" id="UP001196980"/>
    </source>
</evidence>
<dbReference type="PANTHER" id="PTHR30026:SF20">
    <property type="entry name" value="OUTER MEMBRANE PROTEIN TOLC"/>
    <property type="match status" value="1"/>
</dbReference>
<keyword evidence="3" id="KW-0813">Transport</keyword>
<keyword evidence="8" id="KW-1133">Transmembrane helix</keyword>
<evidence type="ECO:0000256" key="1">
    <source>
        <dbReference type="ARBA" id="ARBA00004442"/>
    </source>
</evidence>
<gene>
    <name evidence="9" type="ORF">HWQ67_14335</name>
</gene>
<feature type="transmembrane region" description="Helical" evidence="8">
    <location>
        <begin position="6"/>
        <end position="25"/>
    </location>
</feature>
<accession>A0ABS6S1R4</accession>
<evidence type="ECO:0000256" key="7">
    <source>
        <dbReference type="ARBA" id="ARBA00023237"/>
    </source>
</evidence>
<evidence type="ECO:0000256" key="5">
    <source>
        <dbReference type="ARBA" id="ARBA00022692"/>
    </source>
</evidence>
<keyword evidence="7" id="KW-0998">Cell outer membrane</keyword>
<keyword evidence="6 8" id="KW-0472">Membrane</keyword>
<keyword evidence="10" id="KW-1185">Reference proteome</keyword>
<dbReference type="InterPro" id="IPR028351">
    <property type="entry name" value="CyaE"/>
</dbReference>
<keyword evidence="4" id="KW-1134">Transmembrane beta strand</keyword>